<keyword evidence="1" id="KW-0560">Oxidoreductase</keyword>
<dbReference type="STRING" id="1068978.AMETH_1173"/>
<dbReference type="Pfam" id="PF00296">
    <property type="entry name" value="Bac_luciferase"/>
    <property type="match status" value="1"/>
</dbReference>
<dbReference type="InterPro" id="IPR036661">
    <property type="entry name" value="Luciferase-like_sf"/>
</dbReference>
<reference evidence="3 4" key="1">
    <citation type="submission" date="2014-07" db="EMBL/GenBank/DDBJ databases">
        <title>Whole Genome Sequence of the Amycolatopsis methanolica 239.</title>
        <authorList>
            <person name="Tang B."/>
        </authorList>
    </citation>
    <scope>NUCLEOTIDE SEQUENCE [LARGE SCALE GENOMIC DNA]</scope>
    <source>
        <strain evidence="3 4">239</strain>
    </source>
</reference>
<evidence type="ECO:0000256" key="1">
    <source>
        <dbReference type="ARBA" id="ARBA00023002"/>
    </source>
</evidence>
<dbReference type="InterPro" id="IPR050564">
    <property type="entry name" value="F420-G6PD/mer"/>
</dbReference>
<dbReference type="EMBL" id="CP009110">
    <property type="protein sequence ID" value="AIJ21265.1"/>
    <property type="molecule type" value="Genomic_DNA"/>
</dbReference>
<dbReference type="SUPFAM" id="SSF51679">
    <property type="entry name" value="Bacterial luciferase-like"/>
    <property type="match status" value="1"/>
</dbReference>
<dbReference type="Gene3D" id="3.20.20.30">
    <property type="entry name" value="Luciferase-like domain"/>
    <property type="match status" value="1"/>
</dbReference>
<evidence type="ECO:0000259" key="2">
    <source>
        <dbReference type="Pfam" id="PF00296"/>
    </source>
</evidence>
<proteinExistence type="predicted"/>
<dbReference type="OrthoDB" id="7054907at2"/>
<dbReference type="eggNOG" id="COG2141">
    <property type="taxonomic scope" value="Bacteria"/>
</dbReference>
<feature type="domain" description="Luciferase-like" evidence="2">
    <location>
        <begin position="15"/>
        <end position="304"/>
    </location>
</feature>
<dbReference type="AlphaFoldDB" id="A0A076MQW6"/>
<dbReference type="GO" id="GO:0016705">
    <property type="term" value="F:oxidoreductase activity, acting on paired donors, with incorporation or reduction of molecular oxygen"/>
    <property type="evidence" value="ECO:0007669"/>
    <property type="project" value="InterPro"/>
</dbReference>
<dbReference type="PANTHER" id="PTHR43244:SF1">
    <property type="entry name" value="5,10-METHYLENETETRAHYDROMETHANOPTERIN REDUCTASE"/>
    <property type="match status" value="1"/>
</dbReference>
<dbReference type="PATRIC" id="fig|1068978.7.peg.1236"/>
<gene>
    <name evidence="3" type="primary">hmd</name>
    <name evidence="3" type="ORF">AMETH_1173</name>
</gene>
<dbReference type="PANTHER" id="PTHR43244">
    <property type="match status" value="1"/>
</dbReference>
<accession>A0A076MQW6</accession>
<evidence type="ECO:0000313" key="4">
    <source>
        <dbReference type="Proteomes" id="UP000062973"/>
    </source>
</evidence>
<name>A0A076MQW6_AMYME</name>
<protein>
    <submittedName>
        <fullName evidence="3">Luciferase-like protein</fullName>
    </submittedName>
</protein>
<keyword evidence="4" id="KW-1185">Reference proteome</keyword>
<dbReference type="Proteomes" id="UP000062973">
    <property type="component" value="Chromosome"/>
</dbReference>
<organism evidence="3 4">
    <name type="scientific">Amycolatopsis methanolica 239</name>
    <dbReference type="NCBI Taxonomy" id="1068978"/>
    <lineage>
        <taxon>Bacteria</taxon>
        <taxon>Bacillati</taxon>
        <taxon>Actinomycetota</taxon>
        <taxon>Actinomycetes</taxon>
        <taxon>Pseudonocardiales</taxon>
        <taxon>Pseudonocardiaceae</taxon>
        <taxon>Amycolatopsis</taxon>
        <taxon>Amycolatopsis methanolica group</taxon>
    </lineage>
</organism>
<sequence>MPEPELSASLIFSRTPLAELVGLARRLEDAGYHRVCFGEAWREPVVPMTATLAATSRIGVGSAISQIYPVNPVVTAQQAAQLQELGAGRFTLGLGLGAGFVVERWFGVPYERPLRRTREFIEVVRGVLGSAEHGPFSYEGEIFRVRKYRLPFAEQAVGVPIHLAAIGPRMQELAGELADGIIVGSLHSPRSMEETKRRIDIGADRADRDPNEVALWYYLTCCVSNDSERARALARRSLVYLTQYPHYRCVYAEEGFGALAERIAGLARERAMERAEAAITDEMIDRFCIAGTVAECRDQLRRYAGYPGSPVLHLVPFRIEEDEVVESFRLAAQLAQAPAGARATT</sequence>
<evidence type="ECO:0000313" key="3">
    <source>
        <dbReference type="EMBL" id="AIJ21265.1"/>
    </source>
</evidence>
<dbReference type="KEGG" id="amq:AMETH_1173"/>
<dbReference type="InterPro" id="IPR011251">
    <property type="entry name" value="Luciferase-like_dom"/>
</dbReference>
<dbReference type="HOGENOM" id="CLU_027853_5_1_11"/>